<dbReference type="AlphaFoldDB" id="A0A9Q1A6T2"/>
<dbReference type="GO" id="GO:0051287">
    <property type="term" value="F:NAD binding"/>
    <property type="evidence" value="ECO:0007669"/>
    <property type="project" value="InterPro"/>
</dbReference>
<evidence type="ECO:0000259" key="1">
    <source>
        <dbReference type="Pfam" id="PF03446"/>
    </source>
</evidence>
<dbReference type="InterPro" id="IPR036291">
    <property type="entry name" value="NAD(P)-bd_dom_sf"/>
</dbReference>
<reference evidence="3" key="2">
    <citation type="journal article" date="2023" name="Int. J. Mol. Sci.">
        <title>De Novo Assembly and Annotation of 11 Diverse Shrub Willow (Salix) Genomes Reveals Novel Gene Organization in Sex-Linked Regions.</title>
        <authorList>
            <person name="Hyden B."/>
            <person name="Feng K."/>
            <person name="Yates T.B."/>
            <person name="Jawdy S."/>
            <person name="Cereghino C."/>
            <person name="Smart L.B."/>
            <person name="Muchero W."/>
        </authorList>
    </citation>
    <scope>NUCLEOTIDE SEQUENCE</scope>
    <source>
        <tissue evidence="3">Shoot tip</tissue>
    </source>
</reference>
<dbReference type="GO" id="GO:0050661">
    <property type="term" value="F:NADP binding"/>
    <property type="evidence" value="ECO:0007669"/>
    <property type="project" value="InterPro"/>
</dbReference>
<dbReference type="Gene3D" id="3.40.50.720">
    <property type="entry name" value="NAD(P)-binding Rossmann-like Domain"/>
    <property type="match status" value="2"/>
</dbReference>
<gene>
    <name evidence="3" type="ORF">OIU79_025016</name>
</gene>
<feature type="domain" description="3-hydroxyisobutyrate dehydrogenase-like NAD-binding" evidence="2">
    <location>
        <begin position="145"/>
        <end position="193"/>
    </location>
</feature>
<dbReference type="InterPro" id="IPR002204">
    <property type="entry name" value="3-OH-isobutyrate_DH-rel_CS"/>
</dbReference>
<sequence>MLAFKWKIDETLVDKFLKLGGTRSASLIEAGKEVAALIVLISHVDQINDVFFGQQGVLKGLQKGALIILRSTILPSYMQNLEKRLRDEDSMAHLIEAYVSRGFSEVLEGRTMITSSGRSEANAKAQPILSAMCEKLFTFEGEVCAGSKIKMVNELLEGIHLVAALEAISLCTQAGIHPWIVYDIVSNAAGNSCFESYWLSPQCHSDYMVNLSFLRQLWAELFSLLGSSFVEVLVTVTFVETAVSQSFVKYMEGSSHGQGDDSDATLVKVWGKLLGANIQDAASAELYKPEQLARQIIAKSTVVKRIGFIGLGAMGFGMATHLLKSNFCVVGYDVYKPTLTRFVNAGGLIGNSPAETSKDVDVLVVMVTNETQAESVLYGDLGAIAALPSGASIILSSTVSPAFVSQLERRLQMFTPALEIMK</sequence>
<dbReference type="Proteomes" id="UP001151532">
    <property type="component" value="Chromosome 15Z"/>
</dbReference>
<dbReference type="PANTHER" id="PTHR43060:SF17">
    <property type="entry name" value="L-THREONATE DEHYDROGENASE"/>
    <property type="match status" value="1"/>
</dbReference>
<dbReference type="InterPro" id="IPR006115">
    <property type="entry name" value="6PGDH_NADP-bd"/>
</dbReference>
<feature type="domain" description="6-phosphogluconate dehydrogenase NADP-binding" evidence="1">
    <location>
        <begin position="9"/>
        <end position="137"/>
    </location>
</feature>
<dbReference type="GO" id="GO:0016616">
    <property type="term" value="F:oxidoreductase activity, acting on the CH-OH group of donors, NAD or NADP as acceptor"/>
    <property type="evidence" value="ECO:0007669"/>
    <property type="project" value="UniProtKB-ARBA"/>
</dbReference>
<evidence type="ECO:0000313" key="3">
    <source>
        <dbReference type="EMBL" id="KAJ6760062.1"/>
    </source>
</evidence>
<proteinExistence type="predicted"/>
<reference evidence="3" key="1">
    <citation type="submission" date="2022-11" db="EMBL/GenBank/DDBJ databases">
        <authorList>
            <person name="Hyden B.L."/>
            <person name="Feng K."/>
            <person name="Yates T."/>
            <person name="Jawdy S."/>
            <person name="Smart L.B."/>
            <person name="Muchero W."/>
        </authorList>
    </citation>
    <scope>NUCLEOTIDE SEQUENCE</scope>
    <source>
        <tissue evidence="3">Shoot tip</tissue>
    </source>
</reference>
<dbReference type="Pfam" id="PF14833">
    <property type="entry name" value="NAD_binding_11"/>
    <property type="match status" value="1"/>
</dbReference>
<dbReference type="PROSITE" id="PS00895">
    <property type="entry name" value="3_HYDROXYISOBUT_DH"/>
    <property type="match status" value="1"/>
</dbReference>
<dbReference type="InterPro" id="IPR013328">
    <property type="entry name" value="6PGD_dom2"/>
</dbReference>
<dbReference type="Gene3D" id="1.10.1040.10">
    <property type="entry name" value="N-(1-d-carboxylethyl)-l-norvaline Dehydrogenase, domain 2"/>
    <property type="match status" value="1"/>
</dbReference>
<dbReference type="Pfam" id="PF03446">
    <property type="entry name" value="NAD_binding_2"/>
    <property type="match status" value="2"/>
</dbReference>
<accession>A0A9Q1A6T2</accession>
<dbReference type="EMBL" id="JAPFFK010000006">
    <property type="protein sequence ID" value="KAJ6760062.1"/>
    <property type="molecule type" value="Genomic_DNA"/>
</dbReference>
<name>A0A9Q1A6T2_SALPP</name>
<dbReference type="PANTHER" id="PTHR43060">
    <property type="entry name" value="3-HYDROXYISOBUTYRATE DEHYDROGENASE-LIKE 1, MITOCHONDRIAL-RELATED"/>
    <property type="match status" value="1"/>
</dbReference>
<keyword evidence="4" id="KW-1185">Reference proteome</keyword>
<evidence type="ECO:0000259" key="2">
    <source>
        <dbReference type="Pfam" id="PF14833"/>
    </source>
</evidence>
<comment type="caution">
    <text evidence="3">The sequence shown here is derived from an EMBL/GenBank/DDBJ whole genome shotgun (WGS) entry which is preliminary data.</text>
</comment>
<dbReference type="SUPFAM" id="SSF48179">
    <property type="entry name" value="6-phosphogluconate dehydrogenase C-terminal domain-like"/>
    <property type="match status" value="1"/>
</dbReference>
<evidence type="ECO:0000313" key="4">
    <source>
        <dbReference type="Proteomes" id="UP001151532"/>
    </source>
</evidence>
<organism evidence="3 4">
    <name type="scientific">Salix purpurea</name>
    <name type="common">Purple osier willow</name>
    <dbReference type="NCBI Taxonomy" id="77065"/>
    <lineage>
        <taxon>Eukaryota</taxon>
        <taxon>Viridiplantae</taxon>
        <taxon>Streptophyta</taxon>
        <taxon>Embryophyta</taxon>
        <taxon>Tracheophyta</taxon>
        <taxon>Spermatophyta</taxon>
        <taxon>Magnoliopsida</taxon>
        <taxon>eudicotyledons</taxon>
        <taxon>Gunneridae</taxon>
        <taxon>Pentapetalae</taxon>
        <taxon>rosids</taxon>
        <taxon>fabids</taxon>
        <taxon>Malpighiales</taxon>
        <taxon>Salicaceae</taxon>
        <taxon>Saliceae</taxon>
        <taxon>Salix</taxon>
    </lineage>
</organism>
<dbReference type="InterPro" id="IPR029154">
    <property type="entry name" value="HIBADH-like_NADP-bd"/>
</dbReference>
<dbReference type="OrthoDB" id="48988at2759"/>
<protein>
    <submittedName>
        <fullName evidence="3">KETOSE-BISPHOSPHATE ALDOLASE CLASS-II FAMILY PROTEIN</fullName>
    </submittedName>
</protein>
<dbReference type="InterPro" id="IPR008927">
    <property type="entry name" value="6-PGluconate_DH-like_C_sf"/>
</dbReference>
<feature type="domain" description="6-phosphogluconate dehydrogenase NADP-binding" evidence="1">
    <location>
        <begin position="305"/>
        <end position="412"/>
    </location>
</feature>
<dbReference type="SUPFAM" id="SSF51735">
    <property type="entry name" value="NAD(P)-binding Rossmann-fold domains"/>
    <property type="match status" value="2"/>
</dbReference>